<evidence type="ECO:0000313" key="1">
    <source>
        <dbReference type="Ensembl" id="ENSELUP00000020594.2"/>
    </source>
</evidence>
<keyword evidence="2" id="KW-1185">Reference proteome</keyword>
<dbReference type="SUPFAM" id="SSF54236">
    <property type="entry name" value="Ubiquitin-like"/>
    <property type="match status" value="1"/>
</dbReference>
<proteinExistence type="predicted"/>
<dbReference type="PANTHER" id="PTHR23333:SF4">
    <property type="entry name" value="UBX DOMAIN-CONTAINING PROTEIN 11"/>
    <property type="match status" value="1"/>
</dbReference>
<name>A0A3P8YVI8_ESOLU</name>
<dbReference type="GeneTree" id="ENSGT00520000055567"/>
<dbReference type="SUPFAM" id="SSF102848">
    <property type="entry name" value="NSFL1 (p97 ATPase) cofactor p47, SEP domain"/>
    <property type="match status" value="1"/>
</dbReference>
<evidence type="ECO:0000313" key="2">
    <source>
        <dbReference type="Proteomes" id="UP000265140"/>
    </source>
</evidence>
<accession>A0A3P8YVI8</accession>
<reference evidence="1" key="2">
    <citation type="submission" date="2020-02" db="EMBL/GenBank/DDBJ databases">
        <title>Esox lucius (northern pike) genome, fEsoLuc1, primary haplotype.</title>
        <authorList>
            <person name="Myers G."/>
            <person name="Karagic N."/>
            <person name="Meyer A."/>
            <person name="Pippel M."/>
            <person name="Reichard M."/>
            <person name="Winkler S."/>
            <person name="Tracey A."/>
            <person name="Sims Y."/>
            <person name="Howe K."/>
            <person name="Rhie A."/>
            <person name="Formenti G."/>
            <person name="Durbin R."/>
            <person name="Fedrigo O."/>
            <person name="Jarvis E.D."/>
        </authorList>
    </citation>
    <scope>NUCLEOTIDE SEQUENCE [LARGE SCALE GENOMIC DNA]</scope>
</reference>
<dbReference type="AlphaFoldDB" id="A0A3P8YVI8"/>
<sequence>MVSLFLPPYSPFLNPIEKRKRCMQDFMDGYFPSELQQMFPEGVPFKVCVPFPGKGQAVFGAPGSERFTDSLGQFLNRLPKVVVKAGRVIDIRDSVKASLQVNRPRVCLVQYNQGLLLPVDGGSNCMVWLLGADAREYDILSAFPKRRYSEDSQTLLSCGLTPSTTLLLQPRPRPPVCQGVCS</sequence>
<dbReference type="Ensembl" id="ENSELUT00000031074.3">
    <property type="protein sequence ID" value="ENSELUP00000020594.2"/>
    <property type="gene ID" value="ENSELUG00000019827.3"/>
</dbReference>
<dbReference type="Gene3D" id="3.10.20.90">
    <property type="entry name" value="Phosphatidylinositol 3-kinase Catalytic Subunit, Chain A, domain 1"/>
    <property type="match status" value="1"/>
</dbReference>
<dbReference type="PANTHER" id="PTHR23333">
    <property type="entry name" value="UBX DOMAIN CONTAINING PROTEIN"/>
    <property type="match status" value="1"/>
</dbReference>
<dbReference type="Bgee" id="ENSELUG00000019827">
    <property type="expression patterns" value="Expressed in head kidney and 12 other cell types or tissues"/>
</dbReference>
<organism evidence="1 2">
    <name type="scientific">Esox lucius</name>
    <name type="common">Northern pike</name>
    <dbReference type="NCBI Taxonomy" id="8010"/>
    <lineage>
        <taxon>Eukaryota</taxon>
        <taxon>Metazoa</taxon>
        <taxon>Chordata</taxon>
        <taxon>Craniata</taxon>
        <taxon>Vertebrata</taxon>
        <taxon>Euteleostomi</taxon>
        <taxon>Actinopterygii</taxon>
        <taxon>Neopterygii</taxon>
        <taxon>Teleostei</taxon>
        <taxon>Protacanthopterygii</taxon>
        <taxon>Esociformes</taxon>
        <taxon>Esocidae</taxon>
        <taxon>Esox</taxon>
    </lineage>
</organism>
<reference evidence="1" key="4">
    <citation type="submission" date="2025-09" db="UniProtKB">
        <authorList>
            <consortium name="Ensembl"/>
        </authorList>
    </citation>
    <scope>IDENTIFICATION</scope>
</reference>
<dbReference type="GO" id="GO:0043161">
    <property type="term" value="P:proteasome-mediated ubiquitin-dependent protein catabolic process"/>
    <property type="evidence" value="ECO:0007669"/>
    <property type="project" value="TreeGrafter"/>
</dbReference>
<dbReference type="GO" id="GO:0043130">
    <property type="term" value="F:ubiquitin binding"/>
    <property type="evidence" value="ECO:0007669"/>
    <property type="project" value="TreeGrafter"/>
</dbReference>
<reference evidence="2" key="1">
    <citation type="journal article" date="2014" name="PLoS ONE">
        <title>The genome and linkage map of the northern pike (Esox lucius): conserved synteny revealed between the salmonid sister group and the Neoteleostei.</title>
        <authorList>
            <person name="Rondeau E.B."/>
            <person name="Minkley D.R."/>
            <person name="Leong J.S."/>
            <person name="Messmer A.M."/>
            <person name="Jantzen J.R."/>
            <person name="von Schalburg K.R."/>
            <person name="Lemon C."/>
            <person name="Bird N.H."/>
            <person name="Koop B.F."/>
        </authorList>
    </citation>
    <scope>NUCLEOTIDE SEQUENCE</scope>
</reference>
<dbReference type="InterPro" id="IPR036241">
    <property type="entry name" value="NSFL1C_SEP_dom_sf"/>
</dbReference>
<dbReference type="InterPro" id="IPR029071">
    <property type="entry name" value="Ubiquitin-like_domsf"/>
</dbReference>
<dbReference type="Proteomes" id="UP000265140">
    <property type="component" value="Chromosome 20"/>
</dbReference>
<reference evidence="1" key="3">
    <citation type="submission" date="2025-08" db="UniProtKB">
        <authorList>
            <consortium name="Ensembl"/>
        </authorList>
    </citation>
    <scope>IDENTIFICATION</scope>
</reference>
<protein>
    <submittedName>
        <fullName evidence="1">Uncharacterized protein</fullName>
    </submittedName>
</protein>